<organism evidence="3 4">
    <name type="scientific">Pyxidicoccus parkwayensis</name>
    <dbReference type="NCBI Taxonomy" id="2813578"/>
    <lineage>
        <taxon>Bacteria</taxon>
        <taxon>Pseudomonadati</taxon>
        <taxon>Myxococcota</taxon>
        <taxon>Myxococcia</taxon>
        <taxon>Myxococcales</taxon>
        <taxon>Cystobacterineae</taxon>
        <taxon>Myxococcaceae</taxon>
        <taxon>Pyxidicoccus</taxon>
    </lineage>
</organism>
<keyword evidence="4" id="KW-1185">Reference proteome</keyword>
<protein>
    <recommendedName>
        <fullName evidence="5">Lipoprotein</fullName>
    </recommendedName>
</protein>
<evidence type="ECO:0008006" key="5">
    <source>
        <dbReference type="Google" id="ProtNLM"/>
    </source>
</evidence>
<evidence type="ECO:0000256" key="2">
    <source>
        <dbReference type="SAM" id="SignalP"/>
    </source>
</evidence>
<evidence type="ECO:0000256" key="1">
    <source>
        <dbReference type="SAM" id="MobiDB-lite"/>
    </source>
</evidence>
<feature type="signal peptide" evidence="2">
    <location>
        <begin position="1"/>
        <end position="25"/>
    </location>
</feature>
<accession>A0ABX7NL31</accession>
<gene>
    <name evidence="3" type="ORF">JY651_27655</name>
</gene>
<feature type="compositionally biased region" description="Low complexity" evidence="1">
    <location>
        <begin position="31"/>
        <end position="42"/>
    </location>
</feature>
<sequence length="250" mass="27872">MQMRNWLVSTVLGFSLVGGAGCAPAEEEVPAPEATPTAPTSEQEQQDEERVVTAMAVQTITWADLDRRNPRYVAECTTGFYNHFCSFCASNPIYYSAYTSSGCTSSSDVQHMCLTCDRQVVTYYDPVELSDGDIIEYSVEHGVAGSDVVEFKLESGPDVTWWKQVSIIGGGETWRVWNQDGHSWCDWPSPSTSNCNTNSQWTSIVTDPGTRFVFSKAKGIFATHEDKYTLYGLSERLTGGDRVTFRWTRD</sequence>
<proteinExistence type="predicted"/>
<keyword evidence="2" id="KW-0732">Signal</keyword>
<dbReference type="PROSITE" id="PS51257">
    <property type="entry name" value="PROKAR_LIPOPROTEIN"/>
    <property type="match status" value="1"/>
</dbReference>
<evidence type="ECO:0000313" key="4">
    <source>
        <dbReference type="Proteomes" id="UP000662747"/>
    </source>
</evidence>
<dbReference type="RefSeq" id="WP_206720711.1">
    <property type="nucleotide sequence ID" value="NZ_CP071090.1"/>
</dbReference>
<dbReference type="EMBL" id="CP071090">
    <property type="protein sequence ID" value="QSQ19123.1"/>
    <property type="molecule type" value="Genomic_DNA"/>
</dbReference>
<feature type="chain" id="PRO_5046286786" description="Lipoprotein" evidence="2">
    <location>
        <begin position="26"/>
        <end position="250"/>
    </location>
</feature>
<evidence type="ECO:0000313" key="3">
    <source>
        <dbReference type="EMBL" id="QSQ19123.1"/>
    </source>
</evidence>
<reference evidence="3 4" key="1">
    <citation type="submission" date="2021-02" db="EMBL/GenBank/DDBJ databases">
        <title>De Novo genome assembly of isolated myxobacteria.</title>
        <authorList>
            <person name="Stevens D.C."/>
        </authorList>
    </citation>
    <scope>NUCLEOTIDE SEQUENCE [LARGE SCALE GENOMIC DNA]</scope>
    <source>
        <strain evidence="4">SCPEA02</strain>
    </source>
</reference>
<feature type="region of interest" description="Disordered" evidence="1">
    <location>
        <begin position="25"/>
        <end position="47"/>
    </location>
</feature>
<dbReference type="Proteomes" id="UP000662747">
    <property type="component" value="Chromosome"/>
</dbReference>
<name>A0ABX7NL31_9BACT</name>